<feature type="region of interest" description="Disordered" evidence="4">
    <location>
        <begin position="187"/>
        <end position="269"/>
    </location>
</feature>
<dbReference type="GO" id="GO:0032456">
    <property type="term" value="P:endocytic recycling"/>
    <property type="evidence" value="ECO:0007669"/>
    <property type="project" value="InterPro"/>
</dbReference>
<dbReference type="InterPro" id="IPR040047">
    <property type="entry name" value="VPS50"/>
</dbReference>
<protein>
    <recommendedName>
        <fullName evidence="5">Vacuolar protein sorting-associated protein 54 N-terminal domain-containing protein</fullName>
    </recommendedName>
</protein>
<feature type="compositionally biased region" description="Low complexity" evidence="4">
    <location>
        <begin position="241"/>
        <end position="251"/>
    </location>
</feature>
<dbReference type="EMBL" id="KQ241788">
    <property type="protein sequence ID" value="KNC84104.1"/>
    <property type="molecule type" value="Genomic_DNA"/>
</dbReference>
<evidence type="ECO:0000313" key="7">
    <source>
        <dbReference type="Proteomes" id="UP000054560"/>
    </source>
</evidence>
<evidence type="ECO:0000256" key="2">
    <source>
        <dbReference type="ARBA" id="ARBA00022927"/>
    </source>
</evidence>
<dbReference type="AlphaFoldDB" id="A0A0L0G5B8"/>
<dbReference type="Pfam" id="PF10475">
    <property type="entry name" value="Vps54_N"/>
    <property type="match status" value="1"/>
</dbReference>
<evidence type="ECO:0000313" key="6">
    <source>
        <dbReference type="EMBL" id="KNC84104.1"/>
    </source>
</evidence>
<evidence type="ECO:0000259" key="5">
    <source>
        <dbReference type="Pfam" id="PF10475"/>
    </source>
</evidence>
<proteinExistence type="predicted"/>
<dbReference type="PANTHER" id="PTHR13258">
    <property type="entry name" value="SYNDETIN"/>
    <property type="match status" value="1"/>
</dbReference>
<dbReference type="PANTHER" id="PTHR13258:SF0">
    <property type="entry name" value="SYNDETIN"/>
    <property type="match status" value="1"/>
</dbReference>
<accession>A0A0L0G5B8</accession>
<keyword evidence="7" id="KW-1185">Reference proteome</keyword>
<dbReference type="InterPro" id="IPR019515">
    <property type="entry name" value="VPS54_N"/>
</dbReference>
<dbReference type="GO" id="GO:0015031">
    <property type="term" value="P:protein transport"/>
    <property type="evidence" value="ECO:0007669"/>
    <property type="project" value="UniProtKB-KW"/>
</dbReference>
<feature type="domain" description="Vacuolar protein sorting-associated protein 54 N-terminal" evidence="5">
    <location>
        <begin position="5"/>
        <end position="151"/>
    </location>
</feature>
<dbReference type="RefSeq" id="XP_014158006.1">
    <property type="nucleotide sequence ID" value="XM_014302531.1"/>
</dbReference>
<evidence type="ECO:0000256" key="3">
    <source>
        <dbReference type="ARBA" id="ARBA00023054"/>
    </source>
</evidence>
<gene>
    <name evidence="6" type="ORF">SARC_03669</name>
</gene>
<evidence type="ECO:0000256" key="4">
    <source>
        <dbReference type="SAM" id="MobiDB-lite"/>
    </source>
</evidence>
<evidence type="ECO:0000256" key="1">
    <source>
        <dbReference type="ARBA" id="ARBA00022448"/>
    </source>
</evidence>
<dbReference type="GO" id="GO:0005829">
    <property type="term" value="C:cytosol"/>
    <property type="evidence" value="ECO:0007669"/>
    <property type="project" value="GOC"/>
</dbReference>
<dbReference type="GO" id="GO:0000149">
    <property type="term" value="F:SNARE binding"/>
    <property type="evidence" value="ECO:0007669"/>
    <property type="project" value="TreeGrafter"/>
</dbReference>
<keyword evidence="1" id="KW-0813">Transport</keyword>
<reference evidence="6 7" key="1">
    <citation type="submission" date="2011-02" db="EMBL/GenBank/DDBJ databases">
        <title>The Genome Sequence of Sphaeroforma arctica JP610.</title>
        <authorList>
            <consortium name="The Broad Institute Genome Sequencing Platform"/>
            <person name="Russ C."/>
            <person name="Cuomo C."/>
            <person name="Young S.K."/>
            <person name="Zeng Q."/>
            <person name="Gargeya S."/>
            <person name="Alvarado L."/>
            <person name="Berlin A."/>
            <person name="Chapman S.B."/>
            <person name="Chen Z."/>
            <person name="Freedman E."/>
            <person name="Gellesch M."/>
            <person name="Goldberg J."/>
            <person name="Griggs A."/>
            <person name="Gujja S."/>
            <person name="Heilman E."/>
            <person name="Heiman D."/>
            <person name="Howarth C."/>
            <person name="Mehta T."/>
            <person name="Neiman D."/>
            <person name="Pearson M."/>
            <person name="Roberts A."/>
            <person name="Saif S."/>
            <person name="Shea T."/>
            <person name="Shenoy N."/>
            <person name="Sisk P."/>
            <person name="Stolte C."/>
            <person name="Sykes S."/>
            <person name="White J."/>
            <person name="Yandava C."/>
            <person name="Burger G."/>
            <person name="Gray M.W."/>
            <person name="Holland P.W.H."/>
            <person name="King N."/>
            <person name="Lang F.B.F."/>
            <person name="Roger A.J."/>
            <person name="Ruiz-Trillo I."/>
            <person name="Haas B."/>
            <person name="Nusbaum C."/>
            <person name="Birren B."/>
        </authorList>
    </citation>
    <scope>NUCLEOTIDE SEQUENCE [LARGE SCALE GENOMIC DNA]</scope>
    <source>
        <strain evidence="6 7">JP610</strain>
    </source>
</reference>
<keyword evidence="3" id="KW-0175">Coiled coil</keyword>
<sequence length="269" mass="29977">MALVDYSEAFSLCSDCLKLIGTLRQYNCVVAMEQQLLPLVESIEGELSEFFKSTYRRFDEASYRKVLKVYNRTGHLSRLTKSQPEYCELVIQEISLDTLRATGCGLNTNHKWDKMTYTQVSNALAASDAFASGFIRLCSELYVVMDCYNDVCHMHGVEPHNLQPRTLAQSIDTTGPVAMPTDAIATAPKVANPSTPPHHSAGDDNAIDETSAQPETINEEYIPSPTEQQHSTEGEDKELTDTSTDIRTQTTANHTATSDTDFERKQPRL</sequence>
<dbReference type="GeneID" id="25904173"/>
<name>A0A0L0G5B8_9EUKA</name>
<organism evidence="6 7">
    <name type="scientific">Sphaeroforma arctica JP610</name>
    <dbReference type="NCBI Taxonomy" id="667725"/>
    <lineage>
        <taxon>Eukaryota</taxon>
        <taxon>Ichthyosporea</taxon>
        <taxon>Ichthyophonida</taxon>
        <taxon>Sphaeroforma</taxon>
    </lineage>
</organism>
<keyword evidence="2" id="KW-0653">Protein transport</keyword>
<feature type="compositionally biased region" description="Basic and acidic residues" evidence="4">
    <location>
        <begin position="230"/>
        <end position="240"/>
    </location>
</feature>
<dbReference type="GO" id="GO:1990745">
    <property type="term" value="C:EARP complex"/>
    <property type="evidence" value="ECO:0007669"/>
    <property type="project" value="InterPro"/>
</dbReference>
<dbReference type="GO" id="GO:0042147">
    <property type="term" value="P:retrograde transport, endosome to Golgi"/>
    <property type="evidence" value="ECO:0007669"/>
    <property type="project" value="InterPro"/>
</dbReference>
<dbReference type="Proteomes" id="UP000054560">
    <property type="component" value="Unassembled WGS sequence"/>
</dbReference>